<gene>
    <name evidence="1" type="ORF">L798_10446</name>
</gene>
<sequence>MLSSLQTLRDRLCAFLLHTGLSHDLHLTGVLGCLVPIRFLLDQAALRHPVRTHAVHLCCRDFLQHY</sequence>
<name>A0A067QZG6_ZOONE</name>
<keyword evidence="2" id="KW-1185">Reference proteome</keyword>
<dbReference type="Proteomes" id="UP000027135">
    <property type="component" value="Unassembled WGS sequence"/>
</dbReference>
<dbReference type="AlphaFoldDB" id="A0A067QZG6"/>
<protein>
    <submittedName>
        <fullName evidence="1">Uncharacterized protein</fullName>
    </submittedName>
</protein>
<reference evidence="1 2" key="1">
    <citation type="journal article" date="2014" name="Nat. Commun.">
        <title>Molecular traces of alternative social organization in a termite genome.</title>
        <authorList>
            <person name="Terrapon N."/>
            <person name="Li C."/>
            <person name="Robertson H.M."/>
            <person name="Ji L."/>
            <person name="Meng X."/>
            <person name="Booth W."/>
            <person name="Chen Z."/>
            <person name="Childers C.P."/>
            <person name="Glastad K.M."/>
            <person name="Gokhale K."/>
            <person name="Gowin J."/>
            <person name="Gronenberg W."/>
            <person name="Hermansen R.A."/>
            <person name="Hu H."/>
            <person name="Hunt B.G."/>
            <person name="Huylmans A.K."/>
            <person name="Khalil S.M."/>
            <person name="Mitchell R.D."/>
            <person name="Munoz-Torres M.C."/>
            <person name="Mustard J.A."/>
            <person name="Pan H."/>
            <person name="Reese J.T."/>
            <person name="Scharf M.E."/>
            <person name="Sun F."/>
            <person name="Vogel H."/>
            <person name="Xiao J."/>
            <person name="Yang W."/>
            <person name="Yang Z."/>
            <person name="Yang Z."/>
            <person name="Zhou J."/>
            <person name="Zhu J."/>
            <person name="Brent C.S."/>
            <person name="Elsik C.G."/>
            <person name="Goodisman M.A."/>
            <person name="Liberles D.A."/>
            <person name="Roe R.M."/>
            <person name="Vargo E.L."/>
            <person name="Vilcinskas A."/>
            <person name="Wang J."/>
            <person name="Bornberg-Bauer E."/>
            <person name="Korb J."/>
            <person name="Zhang G."/>
            <person name="Liebig J."/>
        </authorList>
    </citation>
    <scope>NUCLEOTIDE SEQUENCE [LARGE SCALE GENOMIC DNA]</scope>
    <source>
        <tissue evidence="1">Whole organism</tissue>
    </source>
</reference>
<evidence type="ECO:0000313" key="1">
    <source>
        <dbReference type="EMBL" id="KDR15820.1"/>
    </source>
</evidence>
<evidence type="ECO:0000313" key="2">
    <source>
        <dbReference type="Proteomes" id="UP000027135"/>
    </source>
</evidence>
<proteinExistence type="predicted"/>
<dbReference type="EMBL" id="KK852815">
    <property type="protein sequence ID" value="KDR15820.1"/>
    <property type="molecule type" value="Genomic_DNA"/>
</dbReference>
<dbReference type="InParanoid" id="A0A067QZG6"/>
<accession>A0A067QZG6</accession>
<organism evidence="1 2">
    <name type="scientific">Zootermopsis nevadensis</name>
    <name type="common">Dampwood termite</name>
    <dbReference type="NCBI Taxonomy" id="136037"/>
    <lineage>
        <taxon>Eukaryota</taxon>
        <taxon>Metazoa</taxon>
        <taxon>Ecdysozoa</taxon>
        <taxon>Arthropoda</taxon>
        <taxon>Hexapoda</taxon>
        <taxon>Insecta</taxon>
        <taxon>Pterygota</taxon>
        <taxon>Neoptera</taxon>
        <taxon>Polyneoptera</taxon>
        <taxon>Dictyoptera</taxon>
        <taxon>Blattodea</taxon>
        <taxon>Blattoidea</taxon>
        <taxon>Termitoidae</taxon>
        <taxon>Termopsidae</taxon>
        <taxon>Zootermopsis</taxon>
    </lineage>
</organism>